<dbReference type="OrthoDB" id="9810907at2"/>
<dbReference type="Pfam" id="PF05235">
    <property type="entry name" value="CHAD"/>
    <property type="match status" value="1"/>
</dbReference>
<sequence length="372" mass="41636">MTPPRFGDLSRTSRSCGLELRMGAFDDHTVPPEALSWSSGIATRPHFHIQSDEPLALAVRRVILEQVFHGLQIQHPGRGNSNDRDHGFDQSVHELRKSIKRARAVLRLVRSEIGEKRYRHENTLLRDTARMWGPTRDAVVLAKLAEKVFPELELDDHVKDDIVTTLRIRAEASTRAARLDEQRLTDTAVALHGFAGRIYAVPTEGPGSIPDTWDSIEPGISLLARRVVRRRDKAVAKPTTERLHAWRRSAKYLGYLTSLLHVEPSDSDIARARSQSARNGHGEDPLLELHELLSQLGSLLGDDHDLAVLIETLGRDPLLLPDSVNAAHLFWELTQLRRELQAKAFEVGEKLGDTKSIVATISAAWRGDQSVK</sequence>
<dbReference type="SMART" id="SM00880">
    <property type="entry name" value="CHAD"/>
    <property type="match status" value="1"/>
</dbReference>
<dbReference type="AlphaFoldDB" id="A0A3Q8WUH4"/>
<keyword evidence="3" id="KW-1185">Reference proteome</keyword>
<feature type="domain" description="CHAD" evidence="1">
    <location>
        <begin position="52"/>
        <end position="353"/>
    </location>
</feature>
<proteinExistence type="predicted"/>
<evidence type="ECO:0000259" key="1">
    <source>
        <dbReference type="PROSITE" id="PS51708"/>
    </source>
</evidence>
<dbReference type="Gene3D" id="1.40.20.10">
    <property type="entry name" value="CHAD domain"/>
    <property type="match status" value="1"/>
</dbReference>
<evidence type="ECO:0000313" key="2">
    <source>
        <dbReference type="EMBL" id="AZN30604.1"/>
    </source>
</evidence>
<dbReference type="PANTHER" id="PTHR39339:SF1">
    <property type="entry name" value="CHAD DOMAIN-CONTAINING PROTEIN"/>
    <property type="match status" value="1"/>
</dbReference>
<organism evidence="2 3">
    <name type="scientific">Flaviflexus salsibiostraticola</name>
    <dbReference type="NCBI Taxonomy" id="1282737"/>
    <lineage>
        <taxon>Bacteria</taxon>
        <taxon>Bacillati</taxon>
        <taxon>Actinomycetota</taxon>
        <taxon>Actinomycetes</taxon>
        <taxon>Actinomycetales</taxon>
        <taxon>Actinomycetaceae</taxon>
        <taxon>Flaviflexus</taxon>
    </lineage>
</organism>
<reference evidence="2 3" key="1">
    <citation type="submission" date="2018-12" db="EMBL/GenBank/DDBJ databases">
        <title>Complete genome sequence of Flaviflexus salsibiostraticola KCTC 33148.</title>
        <authorList>
            <person name="Bae J.-W."/>
        </authorList>
    </citation>
    <scope>NUCLEOTIDE SEQUENCE [LARGE SCALE GENOMIC DNA]</scope>
    <source>
        <strain evidence="2 3">KCTC 33148</strain>
    </source>
</reference>
<dbReference type="InterPro" id="IPR007899">
    <property type="entry name" value="CHAD_dom"/>
</dbReference>
<dbReference type="InterPro" id="IPR038186">
    <property type="entry name" value="CHAD_dom_sf"/>
</dbReference>
<dbReference type="PROSITE" id="PS51708">
    <property type="entry name" value="CHAD"/>
    <property type="match status" value="1"/>
</dbReference>
<dbReference type="KEGG" id="fsl:EJO69_10060"/>
<dbReference type="Proteomes" id="UP000270021">
    <property type="component" value="Chromosome"/>
</dbReference>
<accession>A0A3Q8WUH4</accession>
<gene>
    <name evidence="2" type="ORF">EJO69_10060</name>
</gene>
<dbReference type="EMBL" id="CP034438">
    <property type="protein sequence ID" value="AZN30604.1"/>
    <property type="molecule type" value="Genomic_DNA"/>
</dbReference>
<evidence type="ECO:0000313" key="3">
    <source>
        <dbReference type="Proteomes" id="UP000270021"/>
    </source>
</evidence>
<name>A0A3Q8WUH4_9ACTO</name>
<dbReference type="PANTHER" id="PTHR39339">
    <property type="entry name" value="SLR1444 PROTEIN"/>
    <property type="match status" value="1"/>
</dbReference>
<protein>
    <submittedName>
        <fullName evidence="2">CHAD domain-containing protein</fullName>
    </submittedName>
</protein>